<sequence>MSKEDNPLQVVSIPTFSHPLPSKVTCTLQVVSEPSIPGMGDCIRSMLENVKKLQDISKQQGQLIEKLSKMLTVGSSNYVGEEQILQTKLSSMENYSLPKDSLFLEFNSFTQSSKATVFDSNLKIATSKIVHFDSELPYYKIKYGVHRASGNRKIVTPTLMWVEDLESKHAKYPYTCTVEHQIAAIRAIGHVEIECLLTGLRLLHSNFSKEQLQTPVLQLFKENLPNLSFVQNEKDIEVAWKDKDGKLSMSHAGEGNIHMSLLQRMSIAYPDCTASMAAFGGFEFSSKSVKSNILGAGNPHISDLALEEPSDTHMLGFQDAFQTPGMSNQRLSLGMTPKTLRLPKHGEMILSGRGSPLGVYKEENMEAIHETEEG</sequence>
<dbReference type="Gene3D" id="3.30.420.40">
    <property type="match status" value="1"/>
</dbReference>
<evidence type="ECO:0000313" key="1">
    <source>
        <dbReference type="EMBL" id="KAF8392860.1"/>
    </source>
</evidence>
<dbReference type="Proteomes" id="UP000655225">
    <property type="component" value="Unassembled WGS sequence"/>
</dbReference>
<reference evidence="1 2" key="1">
    <citation type="submission" date="2020-04" db="EMBL/GenBank/DDBJ databases">
        <title>Plant Genome Project.</title>
        <authorList>
            <person name="Zhang R.-G."/>
        </authorList>
    </citation>
    <scope>NUCLEOTIDE SEQUENCE [LARGE SCALE GENOMIC DNA]</scope>
    <source>
        <strain evidence="1">YNK0</strain>
        <tissue evidence="1">Leaf</tissue>
    </source>
</reference>
<dbReference type="EMBL" id="JABCRI010000015">
    <property type="protein sequence ID" value="KAF8392860.1"/>
    <property type="molecule type" value="Genomic_DNA"/>
</dbReference>
<protein>
    <submittedName>
        <fullName evidence="1">Uncharacterized protein</fullName>
    </submittedName>
</protein>
<gene>
    <name evidence="1" type="ORF">HHK36_021099</name>
</gene>
<evidence type="ECO:0000313" key="2">
    <source>
        <dbReference type="Proteomes" id="UP000655225"/>
    </source>
</evidence>
<proteinExistence type="predicted"/>
<organism evidence="1 2">
    <name type="scientific">Tetracentron sinense</name>
    <name type="common">Spur-leaf</name>
    <dbReference type="NCBI Taxonomy" id="13715"/>
    <lineage>
        <taxon>Eukaryota</taxon>
        <taxon>Viridiplantae</taxon>
        <taxon>Streptophyta</taxon>
        <taxon>Embryophyta</taxon>
        <taxon>Tracheophyta</taxon>
        <taxon>Spermatophyta</taxon>
        <taxon>Magnoliopsida</taxon>
        <taxon>Trochodendrales</taxon>
        <taxon>Trochodendraceae</taxon>
        <taxon>Tetracentron</taxon>
    </lineage>
</organism>
<comment type="caution">
    <text evidence="1">The sequence shown here is derived from an EMBL/GenBank/DDBJ whole genome shotgun (WGS) entry which is preliminary data.</text>
</comment>
<dbReference type="PANTHER" id="PTHR37248:SF1">
    <property type="entry name" value="TRANSLATION INITIATION FACTOR"/>
    <property type="match status" value="1"/>
</dbReference>
<name>A0A834YSH2_TETSI</name>
<accession>A0A834YSH2</accession>
<dbReference type="OrthoDB" id="1920481at2759"/>
<dbReference type="AlphaFoldDB" id="A0A834YSH2"/>
<keyword evidence="2" id="KW-1185">Reference proteome</keyword>
<dbReference type="PANTHER" id="PTHR37248">
    <property type="entry name" value="TRANSLATION INITIATION FACTOR"/>
    <property type="match status" value="1"/>
</dbReference>